<reference evidence="1" key="1">
    <citation type="submission" date="2014-05" db="EMBL/GenBank/DDBJ databases">
        <authorList>
            <person name="Chronopoulou M."/>
        </authorList>
    </citation>
    <scope>NUCLEOTIDE SEQUENCE</scope>
    <source>
        <tissue evidence="1">Whole organism</tissue>
    </source>
</reference>
<evidence type="ECO:0000313" key="1">
    <source>
        <dbReference type="EMBL" id="CDW42867.1"/>
    </source>
</evidence>
<organism evidence="1">
    <name type="scientific">Lepeophtheirus salmonis</name>
    <name type="common">Salmon louse</name>
    <name type="synonym">Caligus salmonis</name>
    <dbReference type="NCBI Taxonomy" id="72036"/>
    <lineage>
        <taxon>Eukaryota</taxon>
        <taxon>Metazoa</taxon>
        <taxon>Ecdysozoa</taxon>
        <taxon>Arthropoda</taxon>
        <taxon>Crustacea</taxon>
        <taxon>Multicrustacea</taxon>
        <taxon>Hexanauplia</taxon>
        <taxon>Copepoda</taxon>
        <taxon>Siphonostomatoida</taxon>
        <taxon>Caligidae</taxon>
        <taxon>Lepeophtheirus</taxon>
    </lineage>
</organism>
<dbReference type="AlphaFoldDB" id="A0A0K2UYF9"/>
<name>A0A0K2UYF9_LEPSM</name>
<accession>A0A0K2UYF9</accession>
<protein>
    <submittedName>
        <fullName evidence="1">Uncharacterized protein</fullName>
    </submittedName>
</protein>
<dbReference type="EMBL" id="HACA01025506">
    <property type="protein sequence ID" value="CDW42867.1"/>
    <property type="molecule type" value="Transcribed_RNA"/>
</dbReference>
<sequence length="65" mass="7742">MNHNETNFFLSFTQMTYLQTCLYISRFQEQTDFSSILTIICDEDHTFVEFFRCISKPAARGINEF</sequence>
<proteinExistence type="predicted"/>